<dbReference type="Proteomes" id="UP000717585">
    <property type="component" value="Unassembled WGS sequence"/>
</dbReference>
<accession>A0A8J6ARR4</accession>
<keyword evidence="1" id="KW-0175">Coiled coil</keyword>
<feature type="coiled-coil region" evidence="1">
    <location>
        <begin position="37"/>
        <end position="64"/>
    </location>
</feature>
<dbReference type="AlphaFoldDB" id="A0A8J6ARR4"/>
<feature type="coiled-coil region" evidence="1">
    <location>
        <begin position="185"/>
        <end position="226"/>
    </location>
</feature>
<evidence type="ECO:0000313" key="2">
    <source>
        <dbReference type="EMBL" id="KAG9392641.1"/>
    </source>
</evidence>
<evidence type="ECO:0000256" key="1">
    <source>
        <dbReference type="SAM" id="Coils"/>
    </source>
</evidence>
<comment type="caution">
    <text evidence="2">The sequence shown here is derived from an EMBL/GenBank/DDBJ whole genome shotgun (WGS) entry which is preliminary data.</text>
</comment>
<reference evidence="2" key="1">
    <citation type="submission" date="2021-05" db="EMBL/GenBank/DDBJ databases">
        <title>A free-living protist that lacks canonical eukaryotic 1 DNA replication and segregation systems.</title>
        <authorList>
            <person name="Salas-Leiva D.E."/>
            <person name="Tromer E.C."/>
            <person name="Curtis B.A."/>
            <person name="Jerlstrom-Hultqvist J."/>
            <person name="Kolisko M."/>
            <person name="Yi Z."/>
            <person name="Salas-Leiva J.S."/>
            <person name="Gallot-Lavallee L."/>
            <person name="Kops G.J.P.L."/>
            <person name="Archibald J.M."/>
            <person name="Simpson A.G.B."/>
            <person name="Roger A.J."/>
        </authorList>
    </citation>
    <scope>NUCLEOTIDE SEQUENCE</scope>
    <source>
        <strain evidence="2">BICM</strain>
    </source>
</reference>
<sequence length="297" mass="34188">MSSDGDSSDDGSSFLMEQFRNEAAIWKKKYLALSSSAEGNNNEILALRKQVQSLEQEKQDLIESFEVQFKAVEDELTSQTRIFQEAKRNLLEPGDVDRIRAELVAAMQDDQRNTIKSFQEINSNLQAELEHVNTELQTALNTQPVETDQDTQTDAVRLQLGQLHETLGKAHEEMSRVQVEAEDAVRRHARAARDAEARADEQEKIIAQLQTELETATFERDKLRIQLLHESEQLRKERFGREGQNELMKQMEGTLSSLFEDYQRRQGRHEKEKKAWMEKLAKARGRRRLAVSESTDG</sequence>
<gene>
    <name evidence="2" type="ORF">J8273_5998</name>
</gene>
<name>A0A8J6ARR4_9EUKA</name>
<protein>
    <submittedName>
        <fullName evidence="2">Chromosome partition protein Smc</fullName>
    </submittedName>
</protein>
<evidence type="ECO:0000313" key="3">
    <source>
        <dbReference type="Proteomes" id="UP000717585"/>
    </source>
</evidence>
<feature type="coiled-coil region" evidence="1">
    <location>
        <begin position="115"/>
        <end position="142"/>
    </location>
</feature>
<organism evidence="2 3">
    <name type="scientific">Carpediemonas membranifera</name>
    <dbReference type="NCBI Taxonomy" id="201153"/>
    <lineage>
        <taxon>Eukaryota</taxon>
        <taxon>Metamonada</taxon>
        <taxon>Carpediemonas-like organisms</taxon>
        <taxon>Carpediemonas</taxon>
    </lineage>
</organism>
<dbReference type="EMBL" id="JAHDYR010000035">
    <property type="protein sequence ID" value="KAG9392641.1"/>
    <property type="molecule type" value="Genomic_DNA"/>
</dbReference>
<proteinExistence type="predicted"/>
<keyword evidence="3" id="KW-1185">Reference proteome</keyword>